<sequence>MHEHPPGYEAEQPIDLTKTVHVNVPAEPPAARTPRAKDPAWLRRRSVREALTADVPGSWLTVVANVKPGTYKTTTTRMLETVLGRVRDDIRFVDGARRPVRGRVIADSPSYPQDTVWQPWVRLADQLVIPVPQDAEAARAAVWMLDHLDAEGLTALTAGALTVVLRTGRDRRLFRRIKTSLGRRTAQVVAIRPSGEDPEPWVPVAAALLQQLARRANGDTVPPDGPSGRVVPLNSYQRKEAS</sequence>
<evidence type="ECO:0000313" key="3">
    <source>
        <dbReference type="Proteomes" id="UP001597542"/>
    </source>
</evidence>
<protein>
    <submittedName>
        <fullName evidence="2">Uncharacterized protein</fullName>
    </submittedName>
</protein>
<dbReference type="Proteomes" id="UP001597542">
    <property type="component" value="Unassembled WGS sequence"/>
</dbReference>
<reference evidence="3" key="1">
    <citation type="journal article" date="2019" name="Int. J. Syst. Evol. Microbiol.">
        <title>The Global Catalogue of Microorganisms (GCM) 10K type strain sequencing project: providing services to taxonomists for standard genome sequencing and annotation.</title>
        <authorList>
            <consortium name="The Broad Institute Genomics Platform"/>
            <consortium name="The Broad Institute Genome Sequencing Center for Infectious Disease"/>
            <person name="Wu L."/>
            <person name="Ma J."/>
        </authorList>
    </citation>
    <scope>NUCLEOTIDE SEQUENCE [LARGE SCALE GENOMIC DNA]</scope>
    <source>
        <strain evidence="3">CGMCC 4.7638</strain>
    </source>
</reference>
<gene>
    <name evidence="2" type="ORF">ACFSUT_05290</name>
</gene>
<feature type="region of interest" description="Disordered" evidence="1">
    <location>
        <begin position="217"/>
        <end position="242"/>
    </location>
</feature>
<accession>A0ABW5HRR3</accession>
<evidence type="ECO:0000256" key="1">
    <source>
        <dbReference type="SAM" id="MobiDB-lite"/>
    </source>
</evidence>
<dbReference type="RefSeq" id="WP_344277893.1">
    <property type="nucleotide sequence ID" value="NZ_BAAAHV010000013.1"/>
</dbReference>
<proteinExistence type="predicted"/>
<organism evidence="2 3">
    <name type="scientific">Amycolatopsis albidoflavus</name>
    <dbReference type="NCBI Taxonomy" id="102226"/>
    <lineage>
        <taxon>Bacteria</taxon>
        <taxon>Bacillati</taxon>
        <taxon>Actinomycetota</taxon>
        <taxon>Actinomycetes</taxon>
        <taxon>Pseudonocardiales</taxon>
        <taxon>Pseudonocardiaceae</taxon>
        <taxon>Amycolatopsis</taxon>
    </lineage>
</organism>
<comment type="caution">
    <text evidence="2">The sequence shown here is derived from an EMBL/GenBank/DDBJ whole genome shotgun (WGS) entry which is preliminary data.</text>
</comment>
<name>A0ABW5HRR3_9PSEU</name>
<dbReference type="EMBL" id="JBHUKQ010000004">
    <property type="protein sequence ID" value="MFD2479676.1"/>
    <property type="molecule type" value="Genomic_DNA"/>
</dbReference>
<evidence type="ECO:0000313" key="2">
    <source>
        <dbReference type="EMBL" id="MFD2479676.1"/>
    </source>
</evidence>
<keyword evidence="3" id="KW-1185">Reference proteome</keyword>